<dbReference type="PANTHER" id="PTHR39186:SF1">
    <property type="entry name" value="DUF2071 DOMAIN-CONTAINING PROTEIN"/>
    <property type="match status" value="1"/>
</dbReference>
<dbReference type="Proteomes" id="UP001500751">
    <property type="component" value="Unassembled WGS sequence"/>
</dbReference>
<dbReference type="InterPro" id="IPR018644">
    <property type="entry name" value="DUF2071"/>
</dbReference>
<dbReference type="SUPFAM" id="SSF160104">
    <property type="entry name" value="Acetoacetate decarboxylase-like"/>
    <property type="match status" value="1"/>
</dbReference>
<proteinExistence type="predicted"/>
<comment type="caution">
    <text evidence="1">The sequence shown here is derived from an EMBL/GenBank/DDBJ whole genome shotgun (WGS) entry which is preliminary data.</text>
</comment>
<keyword evidence="2" id="KW-1185">Reference proteome</keyword>
<name>A0ABP5FWJ3_9ACTN</name>
<gene>
    <name evidence="1" type="ORF">GCM10009839_40330</name>
</gene>
<organism evidence="1 2">
    <name type="scientific">Catenulispora yoronensis</name>
    <dbReference type="NCBI Taxonomy" id="450799"/>
    <lineage>
        <taxon>Bacteria</taxon>
        <taxon>Bacillati</taxon>
        <taxon>Actinomycetota</taxon>
        <taxon>Actinomycetes</taxon>
        <taxon>Catenulisporales</taxon>
        <taxon>Catenulisporaceae</taxon>
        <taxon>Catenulispora</taxon>
    </lineage>
</organism>
<reference evidence="2" key="1">
    <citation type="journal article" date="2019" name="Int. J. Syst. Evol. Microbiol.">
        <title>The Global Catalogue of Microorganisms (GCM) 10K type strain sequencing project: providing services to taxonomists for standard genome sequencing and annotation.</title>
        <authorList>
            <consortium name="The Broad Institute Genomics Platform"/>
            <consortium name="The Broad Institute Genome Sequencing Center for Infectious Disease"/>
            <person name="Wu L."/>
            <person name="Ma J."/>
        </authorList>
    </citation>
    <scope>NUCLEOTIDE SEQUENCE [LARGE SCALE GENOMIC DNA]</scope>
    <source>
        <strain evidence="2">JCM 16014</strain>
    </source>
</reference>
<accession>A0ABP5FWJ3</accession>
<evidence type="ECO:0000313" key="2">
    <source>
        <dbReference type="Proteomes" id="UP001500751"/>
    </source>
</evidence>
<dbReference type="Gene3D" id="2.40.400.10">
    <property type="entry name" value="Acetoacetate decarboxylase-like"/>
    <property type="match status" value="1"/>
</dbReference>
<dbReference type="Pfam" id="PF09844">
    <property type="entry name" value="DUF2071"/>
    <property type="match status" value="1"/>
</dbReference>
<dbReference type="EMBL" id="BAAAQN010000022">
    <property type="protein sequence ID" value="GAA2035520.1"/>
    <property type="molecule type" value="Genomic_DNA"/>
</dbReference>
<evidence type="ECO:0000313" key="1">
    <source>
        <dbReference type="EMBL" id="GAA2035520.1"/>
    </source>
</evidence>
<dbReference type="InterPro" id="IPR023375">
    <property type="entry name" value="ADC_dom_sf"/>
</dbReference>
<dbReference type="PANTHER" id="PTHR39186">
    <property type="entry name" value="DUF2071 FAMILY PROTEIN"/>
    <property type="match status" value="1"/>
</dbReference>
<sequence length="241" mass="26633">MTADPPPLAGRTLMTQSWLDATFLHWAVDPAAVAPLLPSGVVPDVFDGVTYVGLIAFRMHRIGWWSLPGLPYLGTFPETNVRLYSVDAAGRRGVVFRSLEASRLLPVATARLFFRLPYRWAQMSVDRSGDVYRYTSRRREPGSGSPPPRSHLAIRVTTPLETPSPLDHFLTARWRLHFSLLGRTVHMPNAHPHWPLYQADLLSCDETLVAAAGLPGITARPPDSVLFSPGVPVHFARPATA</sequence>
<protein>
    <submittedName>
        <fullName evidence="1">DUF2071 domain-containing protein</fullName>
    </submittedName>
</protein>